<dbReference type="AlphaFoldDB" id="A0A0F8WA33"/>
<sequence length="130" mass="15598">MNNEIRITERGWGGHFICASRCQFRRNTLLEWEDSRIVVSTVGLMQDWRDDKIETVGCERYYETMAFKAKWEEPYWEADVSKTVCFDSPWSLNEKERESDWKANKMHEIVITEVSEQMKTNKVRTYDDID</sequence>
<comment type="caution">
    <text evidence="1">The sequence shown here is derived from an EMBL/GenBank/DDBJ whole genome shotgun (WGS) entry which is preliminary data.</text>
</comment>
<gene>
    <name evidence="1" type="ORF">LCGC14_3092490</name>
</gene>
<reference evidence="1" key="1">
    <citation type="journal article" date="2015" name="Nature">
        <title>Complex archaea that bridge the gap between prokaryotes and eukaryotes.</title>
        <authorList>
            <person name="Spang A."/>
            <person name="Saw J.H."/>
            <person name="Jorgensen S.L."/>
            <person name="Zaremba-Niedzwiedzka K."/>
            <person name="Martijn J."/>
            <person name="Lind A.E."/>
            <person name="van Eijk R."/>
            <person name="Schleper C."/>
            <person name="Guy L."/>
            <person name="Ettema T.J."/>
        </authorList>
    </citation>
    <scope>NUCLEOTIDE SEQUENCE</scope>
</reference>
<protein>
    <submittedName>
        <fullName evidence="1">Uncharacterized protein</fullName>
    </submittedName>
</protein>
<dbReference type="EMBL" id="LAZR01066387">
    <property type="protein sequence ID" value="KKK53667.1"/>
    <property type="molecule type" value="Genomic_DNA"/>
</dbReference>
<name>A0A0F8WA33_9ZZZZ</name>
<proteinExistence type="predicted"/>
<organism evidence="1">
    <name type="scientific">marine sediment metagenome</name>
    <dbReference type="NCBI Taxonomy" id="412755"/>
    <lineage>
        <taxon>unclassified sequences</taxon>
        <taxon>metagenomes</taxon>
        <taxon>ecological metagenomes</taxon>
    </lineage>
</organism>
<accession>A0A0F8WA33</accession>
<evidence type="ECO:0000313" key="1">
    <source>
        <dbReference type="EMBL" id="KKK53667.1"/>
    </source>
</evidence>